<dbReference type="AlphaFoldDB" id="A0A930YE96"/>
<dbReference type="Gene3D" id="1.10.260.40">
    <property type="entry name" value="lambda repressor-like DNA-binding domains"/>
    <property type="match status" value="1"/>
</dbReference>
<evidence type="ECO:0000313" key="3">
    <source>
        <dbReference type="EMBL" id="MBF4763557.1"/>
    </source>
</evidence>
<dbReference type="GO" id="GO:0003700">
    <property type="term" value="F:DNA-binding transcription factor activity"/>
    <property type="evidence" value="ECO:0007669"/>
    <property type="project" value="TreeGrafter"/>
</dbReference>
<dbReference type="InterPro" id="IPR001387">
    <property type="entry name" value="Cro/C1-type_HTH"/>
</dbReference>
<evidence type="ECO:0000259" key="2">
    <source>
        <dbReference type="PROSITE" id="PS50943"/>
    </source>
</evidence>
<gene>
    <name evidence="3" type="ORF">ISU07_10495</name>
</gene>
<dbReference type="RefSeq" id="WP_194706745.1">
    <property type="nucleotide sequence ID" value="NZ_JADKPN010000005.1"/>
</dbReference>
<feature type="domain" description="HTH cro/C1-type" evidence="2">
    <location>
        <begin position="21"/>
        <end position="74"/>
    </location>
</feature>
<dbReference type="Proteomes" id="UP000640489">
    <property type="component" value="Unassembled WGS sequence"/>
</dbReference>
<dbReference type="SMART" id="SM00530">
    <property type="entry name" value="HTH_XRE"/>
    <property type="match status" value="1"/>
</dbReference>
<comment type="caution">
    <text evidence="3">The sequence shown here is derived from an EMBL/GenBank/DDBJ whole genome shotgun (WGS) entry which is preliminary data.</text>
</comment>
<dbReference type="Pfam" id="PF13432">
    <property type="entry name" value="TPR_16"/>
    <property type="match status" value="2"/>
</dbReference>
<name>A0A930YE96_9ACTN</name>
<accession>A0A930YE96</accession>
<dbReference type="Gene3D" id="1.25.40.10">
    <property type="entry name" value="Tetratricopeptide repeat domain"/>
    <property type="match status" value="2"/>
</dbReference>
<organism evidence="3 4">
    <name type="scientific">Nocardioides islandensis</name>
    <dbReference type="NCBI Taxonomy" id="433663"/>
    <lineage>
        <taxon>Bacteria</taxon>
        <taxon>Bacillati</taxon>
        <taxon>Actinomycetota</taxon>
        <taxon>Actinomycetes</taxon>
        <taxon>Propionibacteriales</taxon>
        <taxon>Nocardioidaceae</taxon>
        <taxon>Nocardioides</taxon>
    </lineage>
</organism>
<dbReference type="PANTHER" id="PTHR46797:SF1">
    <property type="entry name" value="METHYLPHOSPHONATE SYNTHASE"/>
    <property type="match status" value="1"/>
</dbReference>
<protein>
    <submittedName>
        <fullName evidence="3">Helix-turn-helix domain-containing protein</fullName>
    </submittedName>
</protein>
<keyword evidence="1" id="KW-0238">DNA-binding</keyword>
<sequence length="456" mass="49359">MDARQADLLRKIDPAELGQRLRAARVAKGMTQTDLAGADVSVGYVSRIEAGQRRPNLQVLTDLCFRLGTPVEQLLMGVAPQELEQINLNLDFAELSLESGEPQAAELQARDAREAAEAAALKEHTYRARFLVARALEAQGLIDDAVIELEALLTPRVGNVLQIKVGLALVRCYRTSGDFSKSIEVGEMLLEHLAETPLDSTDEAVQLAVSMSLAYYFRGDVAQAVRVCRKAMAKAEKLDSPVARASAYWNASIFEAGRGSVRDAVPLAQRALALFAEGQDARNLAVLRTNLGTLQLQLDPPQVDEAKLNLVQALEEMRNNSANPVDIGRNELAQARAHYLSGEFDLAEMMTVRVLESVLTLSPLTAADAKSLEGQVHAARGDVAQAATAYREAVLILTGVGSDRSAAEMWFELAGLLEDVDEFDAARDAYRSAAASSGIQARPRVKSANKLGIELR</sequence>
<dbReference type="InterPro" id="IPR011990">
    <property type="entry name" value="TPR-like_helical_dom_sf"/>
</dbReference>
<dbReference type="EMBL" id="JADKPN010000005">
    <property type="protein sequence ID" value="MBF4763557.1"/>
    <property type="molecule type" value="Genomic_DNA"/>
</dbReference>
<dbReference type="SUPFAM" id="SSF47413">
    <property type="entry name" value="lambda repressor-like DNA-binding domains"/>
    <property type="match status" value="1"/>
</dbReference>
<dbReference type="GO" id="GO:0003677">
    <property type="term" value="F:DNA binding"/>
    <property type="evidence" value="ECO:0007669"/>
    <property type="project" value="UniProtKB-KW"/>
</dbReference>
<keyword evidence="4" id="KW-1185">Reference proteome</keyword>
<evidence type="ECO:0000256" key="1">
    <source>
        <dbReference type="ARBA" id="ARBA00023125"/>
    </source>
</evidence>
<proteinExistence type="predicted"/>
<dbReference type="PANTHER" id="PTHR46797">
    <property type="entry name" value="HTH-TYPE TRANSCRIPTIONAL REGULATOR"/>
    <property type="match status" value="1"/>
</dbReference>
<dbReference type="CDD" id="cd00093">
    <property type="entry name" value="HTH_XRE"/>
    <property type="match status" value="1"/>
</dbReference>
<reference evidence="3" key="1">
    <citation type="submission" date="2020-11" db="EMBL/GenBank/DDBJ databases">
        <title>Nocardioides sp. nov., isolated from Soil of Cynanchum wilfordii Hemsley rhizosphere.</title>
        <authorList>
            <person name="Lee J.-S."/>
            <person name="Suh M.K."/>
            <person name="Kim J.-S."/>
        </authorList>
    </citation>
    <scope>NUCLEOTIDE SEQUENCE</scope>
    <source>
        <strain evidence="3">KCTC 19275</strain>
    </source>
</reference>
<evidence type="ECO:0000313" key="4">
    <source>
        <dbReference type="Proteomes" id="UP000640489"/>
    </source>
</evidence>
<dbReference type="PROSITE" id="PS50943">
    <property type="entry name" value="HTH_CROC1"/>
    <property type="match status" value="1"/>
</dbReference>
<dbReference type="SUPFAM" id="SSF48452">
    <property type="entry name" value="TPR-like"/>
    <property type="match status" value="1"/>
</dbReference>
<dbReference type="Pfam" id="PF13560">
    <property type="entry name" value="HTH_31"/>
    <property type="match status" value="1"/>
</dbReference>
<dbReference type="GO" id="GO:0005829">
    <property type="term" value="C:cytosol"/>
    <property type="evidence" value="ECO:0007669"/>
    <property type="project" value="TreeGrafter"/>
</dbReference>
<dbReference type="InterPro" id="IPR010982">
    <property type="entry name" value="Lambda_DNA-bd_dom_sf"/>
</dbReference>
<dbReference type="InterPro" id="IPR050807">
    <property type="entry name" value="TransReg_Diox_bact_type"/>
</dbReference>